<feature type="domain" description="Knr4/Smi1-like" evidence="1">
    <location>
        <begin position="13"/>
        <end position="153"/>
    </location>
</feature>
<dbReference type="Gene3D" id="3.40.1580.10">
    <property type="entry name" value="SMI1/KNR4-like"/>
    <property type="match status" value="1"/>
</dbReference>
<dbReference type="SUPFAM" id="SSF160631">
    <property type="entry name" value="SMI1/KNR4-like"/>
    <property type="match status" value="1"/>
</dbReference>
<dbReference type="Pfam" id="PF09346">
    <property type="entry name" value="SMI1_KNR4"/>
    <property type="match status" value="1"/>
</dbReference>
<evidence type="ECO:0000313" key="3">
    <source>
        <dbReference type="Proteomes" id="UP000822184"/>
    </source>
</evidence>
<name>A0AAE5LNU5_CLOBE</name>
<reference evidence="2" key="1">
    <citation type="submission" date="2020-06" db="EMBL/GenBank/DDBJ databases">
        <title>Genomic insights into acetone-butanol-ethanol (ABE) fermentation by sequencing solventogenic clostridia strains.</title>
        <authorList>
            <person name="Brown S."/>
        </authorList>
    </citation>
    <scope>NUCLEOTIDE SEQUENCE</scope>
    <source>
        <strain evidence="2">DJ123</strain>
    </source>
</reference>
<evidence type="ECO:0000313" key="2">
    <source>
        <dbReference type="EMBL" id="NSB12869.1"/>
    </source>
</evidence>
<dbReference type="RefSeq" id="WP_023973566.1">
    <property type="nucleotide sequence ID" value="NZ_JABTDW010000001.1"/>
</dbReference>
<gene>
    <name evidence="2" type="ORF">BCD95_001128</name>
</gene>
<organism evidence="2 3">
    <name type="scientific">Clostridium beijerinckii</name>
    <name type="common">Clostridium MP</name>
    <dbReference type="NCBI Taxonomy" id="1520"/>
    <lineage>
        <taxon>Bacteria</taxon>
        <taxon>Bacillati</taxon>
        <taxon>Bacillota</taxon>
        <taxon>Clostridia</taxon>
        <taxon>Eubacteriales</taxon>
        <taxon>Clostridiaceae</taxon>
        <taxon>Clostridium</taxon>
    </lineage>
</organism>
<comment type="caution">
    <text evidence="2">The sequence shown here is derived from an EMBL/GenBank/DDBJ whole genome shotgun (WGS) entry which is preliminary data.</text>
</comment>
<dbReference type="Proteomes" id="UP000822184">
    <property type="component" value="Unassembled WGS sequence"/>
</dbReference>
<accession>A0AAE5LNU5</accession>
<dbReference type="SMART" id="SM00860">
    <property type="entry name" value="SMI1_KNR4"/>
    <property type="match status" value="1"/>
</dbReference>
<dbReference type="EMBL" id="JABTDW010000001">
    <property type="protein sequence ID" value="NSB12869.1"/>
    <property type="molecule type" value="Genomic_DNA"/>
</dbReference>
<proteinExistence type="predicted"/>
<dbReference type="InterPro" id="IPR018958">
    <property type="entry name" value="Knr4/Smi1-like_dom"/>
</dbReference>
<dbReference type="AlphaFoldDB" id="A0AAE5LNU5"/>
<dbReference type="InterPro" id="IPR037883">
    <property type="entry name" value="Knr4/Smi1-like_sf"/>
</dbReference>
<protein>
    <recommendedName>
        <fullName evidence="1">Knr4/Smi1-like domain-containing protein</fullName>
    </recommendedName>
</protein>
<evidence type="ECO:0000259" key="1">
    <source>
        <dbReference type="SMART" id="SM00860"/>
    </source>
</evidence>
<sequence>MYKNRLLYLEKSKVKENDLKDIEETYNIIFPDSFRKHYLMYNGGCPEKNIFIDKDGDKQECGYFYAIKREDGDTGLELKSMLKANFDEESIFPKWLVRFADNIMGTEYCWSLRKEEYGAIYYWDCDVNLGDDPTRSDDYAVFLANSLEEFMNMLIEDDEE</sequence>